<evidence type="ECO:0000313" key="2">
    <source>
        <dbReference type="Proteomes" id="UP001260956"/>
    </source>
</evidence>
<dbReference type="EMBL" id="JARPTX010000192">
    <property type="protein sequence ID" value="MDT2371520.1"/>
    <property type="molecule type" value="Genomic_DNA"/>
</dbReference>
<comment type="caution">
    <text evidence="1">The sequence shown here is derived from an EMBL/GenBank/DDBJ whole genome shotgun (WGS) entry which is preliminary data.</text>
</comment>
<accession>A0AAW8RND6</accession>
<organism evidence="1 2">
    <name type="scientific">Enterococcus faecium</name>
    <name type="common">Streptococcus faecium</name>
    <dbReference type="NCBI Taxonomy" id="1352"/>
    <lineage>
        <taxon>Bacteria</taxon>
        <taxon>Bacillati</taxon>
        <taxon>Bacillota</taxon>
        <taxon>Bacilli</taxon>
        <taxon>Lactobacillales</taxon>
        <taxon>Enterococcaceae</taxon>
        <taxon>Enterococcus</taxon>
    </lineage>
</organism>
<reference evidence="1" key="1">
    <citation type="submission" date="2023-03" db="EMBL/GenBank/DDBJ databases">
        <authorList>
            <person name="Shen W."/>
            <person name="Cai J."/>
        </authorList>
    </citation>
    <scope>NUCLEOTIDE SEQUENCE</scope>
    <source>
        <strain evidence="1">B1010-2</strain>
    </source>
</reference>
<gene>
    <name evidence="1" type="ORF">P6Z85_15625</name>
</gene>
<name>A0AAW8RND6_ENTFC</name>
<dbReference type="Proteomes" id="UP001260956">
    <property type="component" value="Unassembled WGS sequence"/>
</dbReference>
<dbReference type="AlphaFoldDB" id="A0AAW8RND6"/>
<evidence type="ECO:0000313" key="1">
    <source>
        <dbReference type="EMBL" id="MDT2371520.1"/>
    </source>
</evidence>
<dbReference type="RefSeq" id="WP_014748620.1">
    <property type="nucleotide sequence ID" value="NZ_BTRO01000117.1"/>
</dbReference>
<proteinExistence type="predicted"/>
<protein>
    <submittedName>
        <fullName evidence="1">Uncharacterized protein</fullName>
    </submittedName>
</protein>
<sequence>MKDSIVEPEGMENTFELYNKTTVDKLIPILVPTDLNGHDVLLRFNGFLGEDYRYLKISDPQPLTE</sequence>